<keyword evidence="3 9" id="KW-0808">Transferase</keyword>
<evidence type="ECO:0000259" key="10">
    <source>
        <dbReference type="PROSITE" id="PS51918"/>
    </source>
</evidence>
<evidence type="ECO:0000256" key="4">
    <source>
        <dbReference type="ARBA" id="ARBA00022691"/>
    </source>
</evidence>
<evidence type="ECO:0000313" key="12">
    <source>
        <dbReference type="Proteomes" id="UP000007819"/>
    </source>
</evidence>
<dbReference type="NCBIfam" id="NF004019">
    <property type="entry name" value="PRK05481.1"/>
    <property type="match status" value="1"/>
</dbReference>
<dbReference type="HAMAP" id="MF_00206">
    <property type="entry name" value="Lipoyl_synth"/>
    <property type="match status" value="1"/>
</dbReference>
<dbReference type="CDD" id="cd01335">
    <property type="entry name" value="Radical_SAM"/>
    <property type="match status" value="1"/>
</dbReference>
<comment type="similarity">
    <text evidence="9">Belongs to the radical SAM superfamily. Lipoyl synthase family.</text>
</comment>
<dbReference type="EC" id="2.8.1.8" evidence="9"/>
<evidence type="ECO:0000256" key="7">
    <source>
        <dbReference type="ARBA" id="ARBA00023014"/>
    </source>
</evidence>
<feature type="binding site" evidence="9">
    <location>
        <position position="137"/>
    </location>
    <ligand>
        <name>[4Fe-4S] cluster</name>
        <dbReference type="ChEBI" id="CHEBI:49883"/>
        <label>2</label>
        <note>4Fe-4S-S-AdoMet</note>
    </ligand>
</feature>
<dbReference type="InterPro" id="IPR007197">
    <property type="entry name" value="rSAM"/>
</dbReference>
<proteinExistence type="inferred from homology"/>
<evidence type="ECO:0000256" key="9">
    <source>
        <dbReference type="HAMAP-Rule" id="MF_03123"/>
    </source>
</evidence>
<dbReference type="InterPro" id="IPR006638">
    <property type="entry name" value="Elp3/MiaA/NifB-like_rSAM"/>
</dbReference>
<dbReference type="SUPFAM" id="SSF102114">
    <property type="entry name" value="Radical SAM enzymes"/>
    <property type="match status" value="1"/>
</dbReference>
<comment type="catalytic activity">
    <reaction evidence="8 9">
        <text>[[Fe-S] cluster scaffold protein carrying a second [4Fe-4S](2+) cluster] + N(6)-octanoyl-L-lysyl-[protein] + 2 oxidized [2Fe-2S]-[ferredoxin] + 2 S-adenosyl-L-methionine + 4 H(+) = [[Fe-S] cluster scaffold protein] + N(6)-[(R)-dihydrolipoyl]-L-lysyl-[protein] + 4 Fe(3+) + 2 hydrogen sulfide + 2 5'-deoxyadenosine + 2 L-methionine + 2 reduced [2Fe-2S]-[ferredoxin]</text>
        <dbReference type="Rhea" id="RHEA:16585"/>
        <dbReference type="Rhea" id="RHEA-COMP:9928"/>
        <dbReference type="Rhea" id="RHEA-COMP:10000"/>
        <dbReference type="Rhea" id="RHEA-COMP:10001"/>
        <dbReference type="Rhea" id="RHEA-COMP:10475"/>
        <dbReference type="Rhea" id="RHEA-COMP:14568"/>
        <dbReference type="Rhea" id="RHEA-COMP:14569"/>
        <dbReference type="ChEBI" id="CHEBI:15378"/>
        <dbReference type="ChEBI" id="CHEBI:17319"/>
        <dbReference type="ChEBI" id="CHEBI:29034"/>
        <dbReference type="ChEBI" id="CHEBI:29919"/>
        <dbReference type="ChEBI" id="CHEBI:33722"/>
        <dbReference type="ChEBI" id="CHEBI:33737"/>
        <dbReference type="ChEBI" id="CHEBI:33738"/>
        <dbReference type="ChEBI" id="CHEBI:57844"/>
        <dbReference type="ChEBI" id="CHEBI:59789"/>
        <dbReference type="ChEBI" id="CHEBI:78809"/>
        <dbReference type="ChEBI" id="CHEBI:83100"/>
        <dbReference type="EC" id="2.8.1.8"/>
    </reaction>
</comment>
<dbReference type="SFLD" id="SFLDF00271">
    <property type="entry name" value="lipoyl_synthase"/>
    <property type="match status" value="1"/>
</dbReference>
<comment type="cofactor">
    <cofactor evidence="9">
        <name>[4Fe-4S] cluster</name>
        <dbReference type="ChEBI" id="CHEBI:49883"/>
    </cofactor>
    <text evidence="9">Binds 2 [4Fe-4S] clusters per subunit. One cluster is coordinated with 3 cysteines and an exchangeable S-adenosyl-L-methionine.</text>
</comment>
<evidence type="ECO:0000313" key="11">
    <source>
        <dbReference type="EnsemblMetazoa" id="XP_001945618.1"/>
    </source>
</evidence>
<dbReference type="InterPro" id="IPR013785">
    <property type="entry name" value="Aldolase_TIM"/>
</dbReference>
<reference evidence="12" key="1">
    <citation type="submission" date="2010-06" db="EMBL/GenBank/DDBJ databases">
        <authorList>
            <person name="Jiang H."/>
            <person name="Abraham K."/>
            <person name="Ali S."/>
            <person name="Alsbrooks S.L."/>
            <person name="Anim B.N."/>
            <person name="Anosike U.S."/>
            <person name="Attaway T."/>
            <person name="Bandaranaike D.P."/>
            <person name="Battles P.K."/>
            <person name="Bell S.N."/>
            <person name="Bell A.V."/>
            <person name="Beltran B."/>
            <person name="Bickham C."/>
            <person name="Bustamante Y."/>
            <person name="Caleb T."/>
            <person name="Canada A."/>
            <person name="Cardenas V."/>
            <person name="Carter K."/>
            <person name="Chacko J."/>
            <person name="Chandrabose M.N."/>
            <person name="Chavez D."/>
            <person name="Chavez A."/>
            <person name="Chen L."/>
            <person name="Chu H.-S."/>
            <person name="Claassen K.J."/>
            <person name="Cockrell R."/>
            <person name="Collins M."/>
            <person name="Cooper J.A."/>
            <person name="Cree A."/>
            <person name="Curry S.M."/>
            <person name="Da Y."/>
            <person name="Dao M.D."/>
            <person name="Das B."/>
            <person name="Davila M.-L."/>
            <person name="Davy-Carroll L."/>
            <person name="Denson S."/>
            <person name="Dinh H."/>
            <person name="Ebong V.E."/>
            <person name="Edwards J.R."/>
            <person name="Egan A."/>
            <person name="El-Daye J."/>
            <person name="Escobedo L."/>
            <person name="Fernandez S."/>
            <person name="Fernando P.R."/>
            <person name="Flagg N."/>
            <person name="Forbes L.D."/>
            <person name="Fowler R.G."/>
            <person name="Fu Q."/>
            <person name="Gabisi R.A."/>
            <person name="Ganer J."/>
            <person name="Garbino Pronczuk A."/>
            <person name="Garcia R.M."/>
            <person name="Garner T."/>
            <person name="Garrett T.E."/>
            <person name="Gonzalez D.A."/>
            <person name="Hamid H."/>
            <person name="Hawkins E.S."/>
            <person name="Hirani K."/>
            <person name="Hogues M.E."/>
            <person name="Hollins B."/>
            <person name="Hsiao C.-H."/>
            <person name="Jabil R."/>
            <person name="James M.L."/>
            <person name="Jhangiani S.N."/>
            <person name="Johnson B."/>
            <person name="Johnson Q."/>
            <person name="Joshi V."/>
            <person name="Kalu J.B."/>
            <person name="Kam C."/>
            <person name="Kashfia A."/>
            <person name="Keebler J."/>
            <person name="Kisamo H."/>
            <person name="Kovar C.L."/>
            <person name="Lago L.A."/>
            <person name="Lai C.-Y."/>
            <person name="Laidlaw J."/>
            <person name="Lara F."/>
            <person name="Le T.-K."/>
            <person name="Lee S.L."/>
            <person name="Legall F.H."/>
            <person name="Lemon S.J."/>
            <person name="Lewis L.R."/>
            <person name="Li B."/>
            <person name="Liu Y."/>
            <person name="Liu Y.-S."/>
            <person name="Lopez J."/>
            <person name="Lozado R.J."/>
            <person name="Lu J."/>
            <person name="Madu R.C."/>
            <person name="Maheshwari M."/>
            <person name="Maheshwari R."/>
            <person name="Malloy K."/>
            <person name="Martinez E."/>
            <person name="Mathew T."/>
            <person name="Mercado I.C."/>
            <person name="Mercado C."/>
            <person name="Meyer B."/>
            <person name="Montgomery K."/>
            <person name="Morgan M.B."/>
            <person name="Munidasa M."/>
            <person name="Nazareth L.V."/>
            <person name="Nelson J."/>
            <person name="Ng B.M."/>
            <person name="Nguyen N.B."/>
            <person name="Nguyen P.Q."/>
            <person name="Nguyen T."/>
            <person name="Obregon M."/>
            <person name="Okwuonu G.O."/>
            <person name="Onwere C.G."/>
            <person name="Orozco G."/>
            <person name="Parra A."/>
            <person name="Patel S."/>
            <person name="Patil S."/>
            <person name="Perez A."/>
            <person name="Perez Y."/>
            <person name="Pham C."/>
            <person name="Primus E.L."/>
            <person name="Pu L.-L."/>
            <person name="Puazo M."/>
            <person name="Qin X."/>
            <person name="Quiroz J.B."/>
            <person name="Reese J."/>
            <person name="Richards S."/>
            <person name="Rives C.M."/>
            <person name="Robberts R."/>
            <person name="Ruiz S.J."/>
            <person name="Ruiz M.J."/>
            <person name="Santibanez J."/>
            <person name="Schneider B.W."/>
            <person name="Sisson I."/>
            <person name="Smith M."/>
            <person name="Sodergren E."/>
            <person name="Song X.-Z."/>
            <person name="Song B.B."/>
            <person name="Summersgill H."/>
            <person name="Thelus R."/>
            <person name="Thornton R.D."/>
            <person name="Trejos Z.Y."/>
            <person name="Usmani K."/>
            <person name="Vattathil S."/>
            <person name="Villasana D."/>
            <person name="Walker D.L."/>
            <person name="Wang S."/>
            <person name="Wang K."/>
            <person name="White C.S."/>
            <person name="Williams A.C."/>
            <person name="Williamson J."/>
            <person name="Wilson K."/>
            <person name="Woghiren I.O."/>
            <person name="Woodworth J.R."/>
            <person name="Worley K.C."/>
            <person name="Wright R.A."/>
            <person name="Wu W."/>
            <person name="Young L."/>
            <person name="Zhang L."/>
            <person name="Zhang J."/>
            <person name="Zhu Y."/>
            <person name="Muzny D.M."/>
            <person name="Weinstock G."/>
            <person name="Gibbs R.A."/>
        </authorList>
    </citation>
    <scope>NUCLEOTIDE SEQUENCE [LARGE SCALE GENOMIC DNA]</scope>
    <source>
        <strain evidence="12">LSR1</strain>
    </source>
</reference>
<comment type="function">
    <text evidence="9">Catalyzes the radical-mediated insertion of two sulfur atoms into the C-6 and C-8 positions of the octanoyl moiety bound to the lipoyl domains of lipoate-dependent enzymes, thereby converting the octanoylated domains into lipoylated derivatives.</text>
</comment>
<protein>
    <recommendedName>
        <fullName evidence="9">Lipoyl synthase, mitochondrial</fullName>
        <ecNumber evidence="9">2.8.1.8</ecNumber>
    </recommendedName>
    <alternativeName>
        <fullName evidence="9">Lipoate synthase</fullName>
        <shortName evidence="9">LS</shortName>
        <shortName evidence="9">Lip-syn</shortName>
    </alternativeName>
    <alternativeName>
        <fullName evidence="9">Lipoic acid synthase</fullName>
    </alternativeName>
</protein>
<dbReference type="InterPro" id="IPR003698">
    <property type="entry name" value="Lipoyl_synth"/>
</dbReference>
<dbReference type="AlphaFoldDB" id="A0A8R2A884"/>
<dbReference type="InterPro" id="IPR058240">
    <property type="entry name" value="rSAM_sf"/>
</dbReference>
<evidence type="ECO:0000256" key="8">
    <source>
        <dbReference type="ARBA" id="ARBA00047326"/>
    </source>
</evidence>
<keyword evidence="6 9" id="KW-0408">Iron</keyword>
<dbReference type="GO" id="GO:0005739">
    <property type="term" value="C:mitochondrion"/>
    <property type="evidence" value="ECO:0007669"/>
    <property type="project" value="UniProtKB-SubCell"/>
</dbReference>
<dbReference type="Pfam" id="PF04055">
    <property type="entry name" value="Radical_SAM"/>
    <property type="match status" value="1"/>
</dbReference>
<dbReference type="GO" id="GO:0009249">
    <property type="term" value="P:protein lipoylation"/>
    <property type="evidence" value="ECO:0007669"/>
    <property type="project" value="UniProtKB-UniRule"/>
</dbReference>
<name>A0A8R2A884_ACYPI</name>
<organism evidence="11 12">
    <name type="scientific">Acyrthosiphon pisum</name>
    <name type="common">Pea aphid</name>
    <dbReference type="NCBI Taxonomy" id="7029"/>
    <lineage>
        <taxon>Eukaryota</taxon>
        <taxon>Metazoa</taxon>
        <taxon>Ecdysozoa</taxon>
        <taxon>Arthropoda</taxon>
        <taxon>Hexapoda</taxon>
        <taxon>Insecta</taxon>
        <taxon>Pterygota</taxon>
        <taxon>Neoptera</taxon>
        <taxon>Paraneoptera</taxon>
        <taxon>Hemiptera</taxon>
        <taxon>Sternorrhyncha</taxon>
        <taxon>Aphidomorpha</taxon>
        <taxon>Aphidoidea</taxon>
        <taxon>Aphididae</taxon>
        <taxon>Macrosiphini</taxon>
        <taxon>Acyrthosiphon</taxon>
    </lineage>
</organism>
<dbReference type="GO" id="GO:0016992">
    <property type="term" value="F:lipoate synthase activity"/>
    <property type="evidence" value="ECO:0007669"/>
    <property type="project" value="UniProtKB-UniRule"/>
</dbReference>
<dbReference type="PROSITE" id="PS51918">
    <property type="entry name" value="RADICAL_SAM"/>
    <property type="match status" value="1"/>
</dbReference>
<dbReference type="SFLD" id="SFLDS00029">
    <property type="entry name" value="Radical_SAM"/>
    <property type="match status" value="1"/>
</dbReference>
<feature type="domain" description="Radical SAM core" evidence="10">
    <location>
        <begin position="116"/>
        <end position="337"/>
    </location>
</feature>
<sequence length="375" mass="42338">MSCLFNKFGSNWKPNHLLFKTCRPKSTVRDKFREIVQCGPDLSDFINETPITSENYSGKLRRAKGEEDRLRLPPWLKTKIPTGENFSKIKEQLRDLNLHTVCEEARCPNIGECWGGGKHGTATATIMLLGDTCTRGCRFCSVKTSRAPPPPDPNEPVNTAKAIASWGLDYIVLTSVDRDDLEDGGSAHFAETVVEIKQRNPNIMIECLVPDFRGSADNVKTIVDSGLDVFAHNIETVEKLTPFVRDRRANYRQTMSVLHKAKEFNPQLITKSSIMLGLGETDEQIEQTFKDLKESLVDCVTLGQYMQPTKRHLKVVEYVTPEKFKHWQEVGDKMGFLYTASGPLVRSSYKAGEFFIGNVLKKRKEVQESKISDTT</sequence>
<keyword evidence="4 9" id="KW-0949">S-adenosyl-L-methionine</keyword>
<dbReference type="PANTHER" id="PTHR10949">
    <property type="entry name" value="LIPOYL SYNTHASE"/>
    <property type="match status" value="1"/>
</dbReference>
<dbReference type="SMART" id="SM00729">
    <property type="entry name" value="Elp3"/>
    <property type="match status" value="1"/>
</dbReference>
<accession>A0A8R2A884</accession>
<dbReference type="PANTHER" id="PTHR10949:SF0">
    <property type="entry name" value="LIPOYL SYNTHASE, MITOCHONDRIAL"/>
    <property type="match status" value="1"/>
</dbReference>
<keyword evidence="9" id="KW-0496">Mitochondrion</keyword>
<reference evidence="11" key="2">
    <citation type="submission" date="2022-06" db="UniProtKB">
        <authorList>
            <consortium name="EnsemblMetazoa"/>
        </authorList>
    </citation>
    <scope>IDENTIFICATION</scope>
</reference>
<dbReference type="EnsemblMetazoa" id="XM_001945583.5">
    <property type="protein sequence ID" value="XP_001945618.1"/>
    <property type="gene ID" value="LOC100160514"/>
</dbReference>
<dbReference type="InterPro" id="IPR031691">
    <property type="entry name" value="LIAS_N"/>
</dbReference>
<feature type="binding site" evidence="9">
    <location>
        <position position="348"/>
    </location>
    <ligand>
        <name>[4Fe-4S] cluster</name>
        <dbReference type="ChEBI" id="CHEBI:49883"/>
        <label>1</label>
    </ligand>
</feature>
<feature type="binding site" evidence="9">
    <location>
        <position position="133"/>
    </location>
    <ligand>
        <name>[4Fe-4S] cluster</name>
        <dbReference type="ChEBI" id="CHEBI:49883"/>
        <label>2</label>
        <note>4Fe-4S-S-AdoMet</note>
    </ligand>
</feature>
<dbReference type="GO" id="GO:0046872">
    <property type="term" value="F:metal ion binding"/>
    <property type="evidence" value="ECO:0007669"/>
    <property type="project" value="UniProtKB-KW"/>
</dbReference>
<dbReference type="NCBIfam" id="NF009544">
    <property type="entry name" value="PRK12928.1"/>
    <property type="match status" value="1"/>
</dbReference>
<evidence type="ECO:0000256" key="6">
    <source>
        <dbReference type="ARBA" id="ARBA00023004"/>
    </source>
</evidence>
<keyword evidence="7 9" id="KW-0411">Iron-sulfur</keyword>
<dbReference type="Proteomes" id="UP000007819">
    <property type="component" value="Chromosome A3"/>
</dbReference>
<dbReference type="Pfam" id="PF16881">
    <property type="entry name" value="LIAS_N"/>
    <property type="match status" value="1"/>
</dbReference>
<keyword evidence="5 9" id="KW-0479">Metal-binding</keyword>
<feature type="binding site" evidence="9">
    <location>
        <position position="113"/>
    </location>
    <ligand>
        <name>[4Fe-4S] cluster</name>
        <dbReference type="ChEBI" id="CHEBI:49883"/>
        <label>1</label>
    </ligand>
</feature>
<feature type="binding site" evidence="9">
    <location>
        <position position="107"/>
    </location>
    <ligand>
        <name>[4Fe-4S] cluster</name>
        <dbReference type="ChEBI" id="CHEBI:49883"/>
        <label>1</label>
    </ligand>
</feature>
<feature type="binding site" evidence="9">
    <location>
        <position position="102"/>
    </location>
    <ligand>
        <name>[4Fe-4S] cluster</name>
        <dbReference type="ChEBI" id="CHEBI:49883"/>
        <label>1</label>
    </ligand>
</feature>
<comment type="subcellular location">
    <subcellularLocation>
        <location evidence="1 9">Mitochondrion</location>
    </subcellularLocation>
</comment>
<evidence type="ECO:0000256" key="2">
    <source>
        <dbReference type="ARBA" id="ARBA00022485"/>
    </source>
</evidence>
<comment type="pathway">
    <text evidence="9">Protein modification; protein lipoylation via endogenous pathway; protein N(6)-(lipoyl)lysine from octanoyl-[acyl-carrier-protein]: step 2/2.</text>
</comment>
<dbReference type="Gene3D" id="3.20.20.70">
    <property type="entry name" value="Aldolase class I"/>
    <property type="match status" value="1"/>
</dbReference>
<dbReference type="GO" id="GO:0051539">
    <property type="term" value="F:4 iron, 4 sulfur cluster binding"/>
    <property type="evidence" value="ECO:0007669"/>
    <property type="project" value="UniProtKB-UniRule"/>
</dbReference>
<keyword evidence="2 9" id="KW-0004">4Fe-4S</keyword>
<dbReference type="NCBIfam" id="TIGR00510">
    <property type="entry name" value="lipA"/>
    <property type="match status" value="1"/>
</dbReference>
<dbReference type="CTD" id="40259"/>
<dbReference type="GeneID" id="100160514"/>
<feature type="binding site" evidence="9">
    <location>
        <position position="140"/>
    </location>
    <ligand>
        <name>[4Fe-4S] cluster</name>
        <dbReference type="ChEBI" id="CHEBI:49883"/>
        <label>2</label>
        <note>4Fe-4S-S-AdoMet</note>
    </ligand>
</feature>
<dbReference type="FunFam" id="3.20.20.70:FF:000036">
    <property type="entry name" value="Lipoyl synthase, mitochondrial"/>
    <property type="match status" value="1"/>
</dbReference>
<dbReference type="RefSeq" id="XP_001945618.1">
    <property type="nucleotide sequence ID" value="XM_001945583.4"/>
</dbReference>
<dbReference type="PIRSF" id="PIRSF005963">
    <property type="entry name" value="Lipoyl_synth"/>
    <property type="match status" value="1"/>
</dbReference>
<dbReference type="KEGG" id="api:100160514"/>
<evidence type="ECO:0000256" key="5">
    <source>
        <dbReference type="ARBA" id="ARBA00022723"/>
    </source>
</evidence>
<dbReference type="OMA" id="PYCDIDF"/>
<keyword evidence="12" id="KW-1185">Reference proteome</keyword>
<evidence type="ECO:0000256" key="1">
    <source>
        <dbReference type="ARBA" id="ARBA00004173"/>
    </source>
</evidence>
<evidence type="ECO:0000256" key="3">
    <source>
        <dbReference type="ARBA" id="ARBA00022679"/>
    </source>
</evidence>
<dbReference type="OrthoDB" id="3231at2759"/>
<dbReference type="SFLD" id="SFLDG01058">
    <property type="entry name" value="lipoyl_synthase_like"/>
    <property type="match status" value="1"/>
</dbReference>